<evidence type="ECO:0000256" key="1">
    <source>
        <dbReference type="SAM" id="MobiDB-lite"/>
    </source>
</evidence>
<evidence type="ECO:0000313" key="4">
    <source>
        <dbReference type="Proteomes" id="UP000027195"/>
    </source>
</evidence>
<dbReference type="STRING" id="930990.A0A067N8F1"/>
<dbReference type="InParanoid" id="A0A067N8F1"/>
<dbReference type="OrthoDB" id="5987198at2759"/>
<gene>
    <name evidence="3" type="ORF">BOTBODRAFT_51419</name>
</gene>
<dbReference type="GO" id="GO:0044773">
    <property type="term" value="P:mitotic DNA damage checkpoint signaling"/>
    <property type="evidence" value="ECO:0007669"/>
    <property type="project" value="TreeGrafter"/>
</dbReference>
<dbReference type="GO" id="GO:0004674">
    <property type="term" value="F:protein serine/threonine kinase activity"/>
    <property type="evidence" value="ECO:0007669"/>
    <property type="project" value="TreeGrafter"/>
</dbReference>
<evidence type="ECO:0000259" key="2">
    <source>
        <dbReference type="PROSITE" id="PS50011"/>
    </source>
</evidence>
<sequence>MNTIQIQFTKPESSSPSSTELKDDVPILSDSEKYWQHMRPFLESKGYQLRPRYQPGPPESAEEVITPLMPQWVMDATRMSDGLSVILKKIKRNSKELEITRFLSSEPLRADKRNHCVPLLDVLDPEQDDDVFIVEPLYRIFDSPEFETTEDAIVFIDQILEGLAFMHEHSVAHRDCARGNIMMDATDLYPDGFHPQERDLAPDGTHDAKMRDRTAAPQPRYYIIDFDLSTWFRDGDGNSDRLVTGKLGQDSSAPELSDDVPYDPFKVDVYTLGNVFRERLLSKHKLEVMGPLVDWMVEEDPARRPSAAEALTAFRECLEKLQSTPPQHLPDP</sequence>
<keyword evidence="4" id="KW-1185">Reference proteome</keyword>
<dbReference type="Pfam" id="PF00069">
    <property type="entry name" value="Pkinase"/>
    <property type="match status" value="1"/>
</dbReference>
<feature type="compositionally biased region" description="Low complexity" evidence="1">
    <location>
        <begin position="9"/>
        <end position="19"/>
    </location>
</feature>
<dbReference type="GO" id="GO:0005634">
    <property type="term" value="C:nucleus"/>
    <property type="evidence" value="ECO:0007669"/>
    <property type="project" value="TreeGrafter"/>
</dbReference>
<dbReference type="PROSITE" id="PS50011">
    <property type="entry name" value="PROTEIN_KINASE_DOM"/>
    <property type="match status" value="1"/>
</dbReference>
<dbReference type="SMART" id="SM00220">
    <property type="entry name" value="S_TKc"/>
    <property type="match status" value="1"/>
</dbReference>
<protein>
    <recommendedName>
        <fullName evidence="2">Protein kinase domain-containing protein</fullName>
    </recommendedName>
</protein>
<dbReference type="Proteomes" id="UP000027195">
    <property type="component" value="Unassembled WGS sequence"/>
</dbReference>
<dbReference type="SUPFAM" id="SSF56112">
    <property type="entry name" value="Protein kinase-like (PK-like)"/>
    <property type="match status" value="1"/>
</dbReference>
<dbReference type="Gene3D" id="1.10.510.10">
    <property type="entry name" value="Transferase(Phosphotransferase) domain 1"/>
    <property type="match status" value="1"/>
</dbReference>
<dbReference type="HOGENOM" id="CLU_044121_2_1_1"/>
<dbReference type="InterPro" id="IPR000719">
    <property type="entry name" value="Prot_kinase_dom"/>
</dbReference>
<reference evidence="4" key="1">
    <citation type="journal article" date="2014" name="Proc. Natl. Acad. Sci. U.S.A.">
        <title>Extensive sampling of basidiomycete genomes demonstrates inadequacy of the white-rot/brown-rot paradigm for wood decay fungi.</title>
        <authorList>
            <person name="Riley R."/>
            <person name="Salamov A.A."/>
            <person name="Brown D.W."/>
            <person name="Nagy L.G."/>
            <person name="Floudas D."/>
            <person name="Held B.W."/>
            <person name="Levasseur A."/>
            <person name="Lombard V."/>
            <person name="Morin E."/>
            <person name="Otillar R."/>
            <person name="Lindquist E.A."/>
            <person name="Sun H."/>
            <person name="LaButti K.M."/>
            <person name="Schmutz J."/>
            <person name="Jabbour D."/>
            <person name="Luo H."/>
            <person name="Baker S.E."/>
            <person name="Pisabarro A.G."/>
            <person name="Walton J.D."/>
            <person name="Blanchette R.A."/>
            <person name="Henrissat B."/>
            <person name="Martin F."/>
            <person name="Cullen D."/>
            <person name="Hibbett D.S."/>
            <person name="Grigoriev I.V."/>
        </authorList>
    </citation>
    <scope>NUCLEOTIDE SEQUENCE [LARGE SCALE GENOMIC DNA]</scope>
    <source>
        <strain evidence="4">FD-172 SS1</strain>
    </source>
</reference>
<dbReference type="PANTHER" id="PTHR44167:SF30">
    <property type="entry name" value="PHOSPHORYLASE KINASE"/>
    <property type="match status" value="1"/>
</dbReference>
<proteinExistence type="predicted"/>
<dbReference type="GO" id="GO:0005524">
    <property type="term" value="F:ATP binding"/>
    <property type="evidence" value="ECO:0007669"/>
    <property type="project" value="InterPro"/>
</dbReference>
<evidence type="ECO:0000313" key="3">
    <source>
        <dbReference type="EMBL" id="KDQ20061.1"/>
    </source>
</evidence>
<feature type="domain" description="Protein kinase" evidence="2">
    <location>
        <begin position="47"/>
        <end position="332"/>
    </location>
</feature>
<accession>A0A067N8F1</accession>
<organism evidence="3 4">
    <name type="scientific">Botryobasidium botryosum (strain FD-172 SS1)</name>
    <dbReference type="NCBI Taxonomy" id="930990"/>
    <lineage>
        <taxon>Eukaryota</taxon>
        <taxon>Fungi</taxon>
        <taxon>Dikarya</taxon>
        <taxon>Basidiomycota</taxon>
        <taxon>Agaricomycotina</taxon>
        <taxon>Agaricomycetes</taxon>
        <taxon>Cantharellales</taxon>
        <taxon>Botryobasidiaceae</taxon>
        <taxon>Botryobasidium</taxon>
    </lineage>
</organism>
<name>A0A067N8F1_BOTB1</name>
<dbReference type="PANTHER" id="PTHR44167">
    <property type="entry name" value="OVARIAN-SPECIFIC SERINE/THREONINE-PROTEIN KINASE LOK-RELATED"/>
    <property type="match status" value="1"/>
</dbReference>
<dbReference type="EMBL" id="KL198018">
    <property type="protein sequence ID" value="KDQ20061.1"/>
    <property type="molecule type" value="Genomic_DNA"/>
</dbReference>
<dbReference type="InterPro" id="IPR011009">
    <property type="entry name" value="Kinase-like_dom_sf"/>
</dbReference>
<feature type="region of interest" description="Disordered" evidence="1">
    <location>
        <begin position="1"/>
        <end position="23"/>
    </location>
</feature>
<dbReference type="AlphaFoldDB" id="A0A067N8F1"/>